<evidence type="ECO:0000256" key="1">
    <source>
        <dbReference type="SAM" id="Phobius"/>
    </source>
</evidence>
<dbReference type="EMBL" id="JAYMRS010000009">
    <property type="protein sequence ID" value="MFB8770233.1"/>
    <property type="molecule type" value="Genomic_DNA"/>
</dbReference>
<keyword evidence="3" id="KW-1185">Reference proteome</keyword>
<evidence type="ECO:0008006" key="4">
    <source>
        <dbReference type="Google" id="ProtNLM"/>
    </source>
</evidence>
<organism evidence="2 3">
    <name type="scientific">Nocardiopsis alba</name>
    <dbReference type="NCBI Taxonomy" id="53437"/>
    <lineage>
        <taxon>Bacteria</taxon>
        <taxon>Bacillati</taxon>
        <taxon>Actinomycetota</taxon>
        <taxon>Actinomycetes</taxon>
        <taxon>Streptosporangiales</taxon>
        <taxon>Nocardiopsidaceae</taxon>
        <taxon>Nocardiopsis</taxon>
    </lineage>
</organism>
<protein>
    <recommendedName>
        <fullName evidence="4">Transmembrane protein</fullName>
    </recommendedName>
</protein>
<gene>
    <name evidence="2" type="ORF">VSQ78_21235</name>
</gene>
<keyword evidence="1" id="KW-0472">Membrane</keyword>
<evidence type="ECO:0000313" key="2">
    <source>
        <dbReference type="EMBL" id="MFB8770233.1"/>
    </source>
</evidence>
<accession>A0ABV5E056</accession>
<reference evidence="2 3" key="1">
    <citation type="submission" date="2024-01" db="EMBL/GenBank/DDBJ databases">
        <title>Genome mining of biosynthetic gene clusters to explore secondary metabolites of Streptomyces sp.</title>
        <authorList>
            <person name="Baig A."/>
            <person name="Ajitkumar Shintre N."/>
            <person name="Kumar H."/>
            <person name="Anbarasu A."/>
            <person name="Ramaiah S."/>
        </authorList>
    </citation>
    <scope>NUCLEOTIDE SEQUENCE [LARGE SCALE GENOMIC DNA]</scope>
    <source>
        <strain evidence="2 3">A01</strain>
    </source>
</reference>
<sequence length="164" mass="17811">MTTVVVFGVLLALGPWVRHPTPDFITETERNLEVELELGEEHLGELGIYGRSFSGACSFHRPSGTPGETQMRGAASVSYGAEEWNLVHILTVVEPGTHKLVCSNDETEFGVASMHVVETASTRQMLWGLTWVGLPLLGLITTVTLGVLTLLRDRREKAAVAAGR</sequence>
<dbReference type="RefSeq" id="WP_014909475.1">
    <property type="nucleotide sequence ID" value="NZ_JAYMRS010000009.1"/>
</dbReference>
<proteinExistence type="predicted"/>
<evidence type="ECO:0000313" key="3">
    <source>
        <dbReference type="Proteomes" id="UP001585053"/>
    </source>
</evidence>
<keyword evidence="1" id="KW-1133">Transmembrane helix</keyword>
<comment type="caution">
    <text evidence="2">The sequence shown here is derived from an EMBL/GenBank/DDBJ whole genome shotgun (WGS) entry which is preliminary data.</text>
</comment>
<dbReference type="Proteomes" id="UP001585053">
    <property type="component" value="Unassembled WGS sequence"/>
</dbReference>
<keyword evidence="1" id="KW-0812">Transmembrane</keyword>
<feature type="transmembrane region" description="Helical" evidence="1">
    <location>
        <begin position="125"/>
        <end position="151"/>
    </location>
</feature>
<name>A0ABV5E056_9ACTN</name>